<feature type="compositionally biased region" description="Basic residues" evidence="1">
    <location>
        <begin position="1"/>
        <end position="12"/>
    </location>
</feature>
<dbReference type="SUPFAM" id="SSF81383">
    <property type="entry name" value="F-box domain"/>
    <property type="match status" value="1"/>
</dbReference>
<feature type="domain" description="F-box" evidence="2">
    <location>
        <begin position="34"/>
        <end position="84"/>
    </location>
</feature>
<protein>
    <recommendedName>
        <fullName evidence="2">F-box domain-containing protein</fullName>
    </recommendedName>
</protein>
<accession>A0A314UJF1</accession>
<evidence type="ECO:0000259" key="2">
    <source>
        <dbReference type="PROSITE" id="PS50181"/>
    </source>
</evidence>
<dbReference type="PANTHER" id="PTHR31672">
    <property type="entry name" value="BNACNNG10540D PROTEIN"/>
    <property type="match status" value="1"/>
</dbReference>
<dbReference type="Pfam" id="PF08268">
    <property type="entry name" value="FBA_3"/>
    <property type="match status" value="1"/>
</dbReference>
<name>A0A314UJF1_PRUYE</name>
<dbReference type="SMART" id="SM00256">
    <property type="entry name" value="FBOX"/>
    <property type="match status" value="1"/>
</dbReference>
<dbReference type="Proteomes" id="UP000250321">
    <property type="component" value="Unassembled WGS sequence"/>
</dbReference>
<evidence type="ECO:0000256" key="1">
    <source>
        <dbReference type="SAM" id="MobiDB-lite"/>
    </source>
</evidence>
<dbReference type="Pfam" id="PF00646">
    <property type="entry name" value="F-box"/>
    <property type="match status" value="1"/>
</dbReference>
<dbReference type="PROSITE" id="PS50181">
    <property type="entry name" value="FBOX"/>
    <property type="match status" value="1"/>
</dbReference>
<keyword evidence="4" id="KW-1185">Reference proteome</keyword>
<feature type="region of interest" description="Disordered" evidence="1">
    <location>
        <begin position="1"/>
        <end position="30"/>
    </location>
</feature>
<dbReference type="PANTHER" id="PTHR31672:SF13">
    <property type="entry name" value="F-BOX PROTEIN CPR30-LIKE"/>
    <property type="match status" value="1"/>
</dbReference>
<dbReference type="STRING" id="2094558.A0A314UJF1"/>
<dbReference type="InterPro" id="IPR017451">
    <property type="entry name" value="F-box-assoc_interact_dom"/>
</dbReference>
<reference evidence="3 4" key="1">
    <citation type="submission" date="2018-02" db="EMBL/GenBank/DDBJ databases">
        <title>Draft genome of wild Prunus yedoensis var. nudiflora.</title>
        <authorList>
            <person name="Baek S."/>
            <person name="Kim J.-H."/>
            <person name="Choi K."/>
            <person name="Kim G.-B."/>
            <person name="Cho A."/>
            <person name="Jang H."/>
            <person name="Shin C.-H."/>
            <person name="Yu H.-J."/>
            <person name="Mun J.-H."/>
        </authorList>
    </citation>
    <scope>NUCLEOTIDE SEQUENCE [LARGE SCALE GENOMIC DNA]</scope>
    <source>
        <strain evidence="4">cv. Jeju island</strain>
        <tissue evidence="3">Leaf</tissue>
    </source>
</reference>
<proteinExistence type="predicted"/>
<dbReference type="AlphaFoldDB" id="A0A314UJF1"/>
<dbReference type="OrthoDB" id="1145590at2759"/>
<dbReference type="InterPro" id="IPR001810">
    <property type="entry name" value="F-box_dom"/>
</dbReference>
<comment type="caution">
    <text evidence="3">The sequence shown here is derived from an EMBL/GenBank/DDBJ whole genome shotgun (WGS) entry which is preliminary data.</text>
</comment>
<dbReference type="InterPro" id="IPR050796">
    <property type="entry name" value="SCF_F-box_component"/>
</dbReference>
<evidence type="ECO:0000313" key="4">
    <source>
        <dbReference type="Proteomes" id="UP000250321"/>
    </source>
</evidence>
<dbReference type="InterPro" id="IPR036047">
    <property type="entry name" value="F-box-like_dom_sf"/>
</dbReference>
<dbReference type="NCBIfam" id="TIGR01640">
    <property type="entry name" value="F_box_assoc_1"/>
    <property type="match status" value="1"/>
</dbReference>
<organism evidence="3 4">
    <name type="scientific">Prunus yedoensis var. nudiflora</name>
    <dbReference type="NCBI Taxonomy" id="2094558"/>
    <lineage>
        <taxon>Eukaryota</taxon>
        <taxon>Viridiplantae</taxon>
        <taxon>Streptophyta</taxon>
        <taxon>Embryophyta</taxon>
        <taxon>Tracheophyta</taxon>
        <taxon>Spermatophyta</taxon>
        <taxon>Magnoliopsida</taxon>
        <taxon>eudicotyledons</taxon>
        <taxon>Gunneridae</taxon>
        <taxon>Pentapetalae</taxon>
        <taxon>rosids</taxon>
        <taxon>fabids</taxon>
        <taxon>Rosales</taxon>
        <taxon>Rosaceae</taxon>
        <taxon>Amygdaloideae</taxon>
        <taxon>Amygdaleae</taxon>
        <taxon>Prunus</taxon>
    </lineage>
</organism>
<dbReference type="Gene3D" id="1.20.1280.50">
    <property type="match status" value="1"/>
</dbReference>
<gene>
    <name evidence="3" type="ORF">Pyn_28065</name>
</gene>
<dbReference type="EMBL" id="PJQY01003488">
    <property type="protein sequence ID" value="PQM37088.1"/>
    <property type="molecule type" value="Genomic_DNA"/>
</dbReference>
<sequence length="389" mass="44634">MRRIKRRHRHPPTNRNRPPKQEDNDEEEEEHDQKHYILQLPVCIITEIFCKIPTKTLIQCKRVCKTWRCWFSDPQFTRELFSRTPASLWVTGHFLVDLDRIGSQSDVALELFSNLRARYMTVVGSCNGFLCHDDVNSDFTRHLHISNPVTGEFLSLPTPSNRDNGDCYGFGFSPISDVYKLVRVTSRGGEPDQVIVLTIGSGIWRNIGHPGYSFYRVKPRHGIYLNGVLHWIGRSCRDRSRRLVCAFDVESERFQELPLPLSSDVLRRTYFKLGVLKGWLSVIHKVNDVISVWVMKDYGVKESWTKELEFKEPVASFVTSILKFTDQGQVLGLHNNQLKAYTLATTNLVRVKVDGLPSRISEAWELVPSFVLLKDIAGGLQLEGTICQS</sequence>
<dbReference type="InterPro" id="IPR013187">
    <property type="entry name" value="F-box-assoc_dom_typ3"/>
</dbReference>
<evidence type="ECO:0000313" key="3">
    <source>
        <dbReference type="EMBL" id="PQM37088.1"/>
    </source>
</evidence>